<reference evidence="5 6" key="1">
    <citation type="journal article" date="2014" name="Nat. Commun.">
        <title>Klebsormidium flaccidum genome reveals primary factors for plant terrestrial adaptation.</title>
        <authorList>
            <person name="Hori K."/>
            <person name="Maruyama F."/>
            <person name="Fujisawa T."/>
            <person name="Togashi T."/>
            <person name="Yamamoto N."/>
            <person name="Seo M."/>
            <person name="Sato S."/>
            <person name="Yamada T."/>
            <person name="Mori H."/>
            <person name="Tajima N."/>
            <person name="Moriyama T."/>
            <person name="Ikeuchi M."/>
            <person name="Watanabe M."/>
            <person name="Wada H."/>
            <person name="Kobayashi K."/>
            <person name="Saito M."/>
            <person name="Masuda T."/>
            <person name="Sasaki-Sekimoto Y."/>
            <person name="Mashiguchi K."/>
            <person name="Awai K."/>
            <person name="Shimojima M."/>
            <person name="Masuda S."/>
            <person name="Iwai M."/>
            <person name="Nobusawa T."/>
            <person name="Narise T."/>
            <person name="Kondo S."/>
            <person name="Saito H."/>
            <person name="Sato R."/>
            <person name="Murakawa M."/>
            <person name="Ihara Y."/>
            <person name="Oshima-Yamada Y."/>
            <person name="Ohtaka K."/>
            <person name="Satoh M."/>
            <person name="Sonobe K."/>
            <person name="Ishii M."/>
            <person name="Ohtani R."/>
            <person name="Kanamori-Sato M."/>
            <person name="Honoki R."/>
            <person name="Miyazaki D."/>
            <person name="Mochizuki H."/>
            <person name="Umetsu J."/>
            <person name="Higashi K."/>
            <person name="Shibata D."/>
            <person name="Kamiya Y."/>
            <person name="Sato N."/>
            <person name="Nakamura Y."/>
            <person name="Tabata S."/>
            <person name="Ida S."/>
            <person name="Kurokawa K."/>
            <person name="Ohta H."/>
        </authorList>
    </citation>
    <scope>NUCLEOTIDE SEQUENCE [LARGE SCALE GENOMIC DNA]</scope>
    <source>
        <strain evidence="5 6">NIES-2285</strain>
    </source>
</reference>
<dbReference type="Pfam" id="PF09273">
    <property type="entry name" value="Rubis-subs-bind"/>
    <property type="match status" value="1"/>
</dbReference>
<evidence type="ECO:0000259" key="4">
    <source>
        <dbReference type="Pfam" id="PF09273"/>
    </source>
</evidence>
<evidence type="ECO:0000256" key="3">
    <source>
        <dbReference type="ARBA" id="ARBA00022691"/>
    </source>
</evidence>
<keyword evidence="3" id="KW-0949">S-adenosyl-L-methionine</keyword>
<dbReference type="SUPFAM" id="SSF82199">
    <property type="entry name" value="SET domain"/>
    <property type="match status" value="1"/>
</dbReference>
<dbReference type="InterPro" id="IPR015353">
    <property type="entry name" value="Rubisco_LSMT_subst-bd"/>
</dbReference>
<dbReference type="Proteomes" id="UP000054558">
    <property type="component" value="Unassembled WGS sequence"/>
</dbReference>
<dbReference type="EMBL" id="DF237280">
    <property type="protein sequence ID" value="GAQ87091.1"/>
    <property type="molecule type" value="Genomic_DNA"/>
</dbReference>
<evidence type="ECO:0000313" key="6">
    <source>
        <dbReference type="Proteomes" id="UP000054558"/>
    </source>
</evidence>
<evidence type="ECO:0000256" key="2">
    <source>
        <dbReference type="ARBA" id="ARBA00022679"/>
    </source>
</evidence>
<keyword evidence="1" id="KW-0489">Methyltransferase</keyword>
<evidence type="ECO:0000256" key="1">
    <source>
        <dbReference type="ARBA" id="ARBA00022603"/>
    </source>
</evidence>
<sequence length="437" mass="49039">MTGGAYTERKVAEFWKWLEKNGVVEQGKTPFRIAEVPEGLGLIATAQINERDELFAIPESLLLSVSAAQASPVRKHLADLPAWIALALFLLHEKAKPESRWRPYLDLLPEELDSPFFWEDDDLKELEGTQLLGNVLSYRSFIERTFEESVRPILESQPQLWPQSVATSDAFSWAFGIVRSRTHPALAGDDIALVPLADLINHGNGPYVGASNQDFWAKKTQITMDYGAEKSNGDLALDYGFVVDGGIGEGTRDKFQLTLEVPEEDRFVDDKLDVAELYGLGQVCEFSLERGLDPSSQLLAFIRLIALAGADAFLLEAIFRDAVLEHVCLPVSRENEESVCASMIDGLRSSLSNYETTIEEDVRLLGDIDGDDRATRRKRMAVSARLAEKRVLIEGLDFFETRLKDLDRLEYYAERRLKSLGLLDDSGDVTPWDEFQM</sequence>
<dbReference type="Gene3D" id="3.90.1420.10">
    <property type="entry name" value="Rubisco LSMT, substrate-binding domain"/>
    <property type="match status" value="1"/>
</dbReference>
<dbReference type="SUPFAM" id="SSF81822">
    <property type="entry name" value="RuBisCo LSMT C-terminal, substrate-binding domain"/>
    <property type="match status" value="1"/>
</dbReference>
<dbReference type="PANTHER" id="PTHR13271:SF113">
    <property type="entry name" value="[FRUCTOSE-BISPHOSPHATE ALDOLASE]-LYSINE N-METHYLTRANSFERASE, CHLOROPLASTIC"/>
    <property type="match status" value="1"/>
</dbReference>
<name>A0A1Y1IDB0_KLENI</name>
<dbReference type="OMA" id="QHIDGIF"/>
<accession>A0A1Y1IDB0</accession>
<dbReference type="PANTHER" id="PTHR13271">
    <property type="entry name" value="UNCHARACTERIZED PUTATIVE METHYLTRANSFERASE"/>
    <property type="match status" value="1"/>
</dbReference>
<dbReference type="InterPro" id="IPR036464">
    <property type="entry name" value="Rubisco_LSMT_subst-bd_sf"/>
</dbReference>
<dbReference type="GO" id="GO:0016279">
    <property type="term" value="F:protein-lysine N-methyltransferase activity"/>
    <property type="evidence" value="ECO:0000318"/>
    <property type="project" value="GO_Central"/>
</dbReference>
<dbReference type="OrthoDB" id="441812at2759"/>
<proteinExistence type="predicted"/>
<dbReference type="Gene3D" id="3.90.1410.10">
    <property type="entry name" value="set domain protein methyltransferase, domain 1"/>
    <property type="match status" value="1"/>
</dbReference>
<protein>
    <recommendedName>
        <fullName evidence="4">Rubisco LSMT substrate-binding domain-containing protein</fullName>
    </recommendedName>
</protein>
<dbReference type="GO" id="GO:0032259">
    <property type="term" value="P:methylation"/>
    <property type="evidence" value="ECO:0007669"/>
    <property type="project" value="UniProtKB-KW"/>
</dbReference>
<keyword evidence="2" id="KW-0808">Transferase</keyword>
<dbReference type="STRING" id="105231.A0A1Y1IDB0"/>
<dbReference type="AlphaFoldDB" id="A0A1Y1IDB0"/>
<gene>
    <name evidence="5" type="ORF">KFL_003310030</name>
</gene>
<dbReference type="InterPro" id="IPR050600">
    <property type="entry name" value="SETD3_SETD6_MTase"/>
</dbReference>
<dbReference type="InterPro" id="IPR046341">
    <property type="entry name" value="SET_dom_sf"/>
</dbReference>
<feature type="domain" description="Rubisco LSMT substrate-binding" evidence="4">
    <location>
        <begin position="262"/>
        <end position="392"/>
    </location>
</feature>
<keyword evidence="6" id="KW-1185">Reference proteome</keyword>
<organism evidence="5 6">
    <name type="scientific">Klebsormidium nitens</name>
    <name type="common">Green alga</name>
    <name type="synonym">Ulothrix nitens</name>
    <dbReference type="NCBI Taxonomy" id="105231"/>
    <lineage>
        <taxon>Eukaryota</taxon>
        <taxon>Viridiplantae</taxon>
        <taxon>Streptophyta</taxon>
        <taxon>Klebsormidiophyceae</taxon>
        <taxon>Klebsormidiales</taxon>
        <taxon>Klebsormidiaceae</taxon>
        <taxon>Klebsormidium</taxon>
    </lineage>
</organism>
<evidence type="ECO:0000313" key="5">
    <source>
        <dbReference type="EMBL" id="GAQ87091.1"/>
    </source>
</evidence>